<dbReference type="OrthoDB" id="7767499at2"/>
<evidence type="ECO:0008006" key="3">
    <source>
        <dbReference type="Google" id="ProtNLM"/>
    </source>
</evidence>
<dbReference type="HOGENOM" id="CLU_976186_0_0_5"/>
<proteinExistence type="predicted"/>
<dbReference type="RefSeq" id="WP_038690316.1">
    <property type="nucleotide sequence ID" value="NZ_CP006986.1"/>
</dbReference>
<sequence length="289" mass="32472">MDPIPSDIRTIAAEDGGVNLLSPEAWKALLSRYSHVVLVANSEAVDFERLRSELPETALYVFFNNVYKVLDEPFAGHSVLVARSGVMGANIVHRREVDDVLRFFAGDDFLGVVNIRVSPEENFSEESRFKGAKARHLDLTQMLGDLYPTGKISTSGFAMALWLADLQLPGKILLAGFSAKRSEKWKVFDVHDWTFEQIFLRLFARMGSISMMGGVDASPYSALAKRFPDVPPIEIAMTAAEVLSERLHNANGQIDRLMSVTKSIRAIENFFRRFKPKTRKERFLEKSKG</sequence>
<name>A0A060I9L3_RHIET</name>
<organism evidence="1 2">
    <name type="scientific">Rhizobium etli bv. mimosae str. IE4771</name>
    <dbReference type="NCBI Taxonomy" id="1432050"/>
    <lineage>
        <taxon>Bacteria</taxon>
        <taxon>Pseudomonadati</taxon>
        <taxon>Pseudomonadota</taxon>
        <taxon>Alphaproteobacteria</taxon>
        <taxon>Hyphomicrobiales</taxon>
        <taxon>Rhizobiaceae</taxon>
        <taxon>Rhizobium/Agrobacterium group</taxon>
        <taxon>Rhizobium</taxon>
    </lineage>
</organism>
<accession>A0A060I9L3</accession>
<dbReference type="Proteomes" id="UP000027180">
    <property type="component" value="Chromosome"/>
</dbReference>
<evidence type="ECO:0000313" key="1">
    <source>
        <dbReference type="EMBL" id="AIC28336.1"/>
    </source>
</evidence>
<gene>
    <name evidence="1" type="ORF">IE4771_CH03251</name>
</gene>
<reference evidence="1 2" key="1">
    <citation type="submission" date="2013-12" db="EMBL/GenBank/DDBJ databases">
        <title>Complete genome sequence of Rhizobium etli bv. mimosae IE4771.</title>
        <authorList>
            <person name="Bustos P."/>
            <person name="Santamaria R.I."/>
            <person name="Lozano L."/>
            <person name="Ormeno-Orrillo E."/>
            <person name="Rogel M.A."/>
            <person name="Romero D."/>
            <person name="Cevallos M.A."/>
            <person name="Martinez-Romero E."/>
            <person name="Gonzalez V."/>
        </authorList>
    </citation>
    <scope>NUCLEOTIDE SEQUENCE [LARGE SCALE GENOMIC DNA]</scope>
    <source>
        <strain evidence="1 2">IE4771</strain>
    </source>
</reference>
<evidence type="ECO:0000313" key="2">
    <source>
        <dbReference type="Proteomes" id="UP000027180"/>
    </source>
</evidence>
<dbReference type="EMBL" id="CP006986">
    <property type="protein sequence ID" value="AIC28336.1"/>
    <property type="molecule type" value="Genomic_DNA"/>
</dbReference>
<dbReference type="KEGG" id="rei:IE4771_CH03251"/>
<dbReference type="AlphaFoldDB" id="A0A060I9L3"/>
<protein>
    <recommendedName>
        <fullName evidence="3">3-deoxy-manno-octulosonate cytidylyltransferase</fullName>
    </recommendedName>
</protein>